<protein>
    <submittedName>
        <fullName evidence="1">Uncharacterized protein</fullName>
    </submittedName>
</protein>
<gene>
    <name evidence="1" type="ORF">FMM80_18005</name>
</gene>
<comment type="caution">
    <text evidence="1">The sequence shown here is derived from an EMBL/GenBank/DDBJ whole genome shotgun (WGS) entry which is preliminary data.</text>
</comment>
<evidence type="ECO:0000313" key="1">
    <source>
        <dbReference type="EMBL" id="NDO70432.1"/>
    </source>
</evidence>
<evidence type="ECO:0000313" key="2">
    <source>
        <dbReference type="Proteomes" id="UP000474104"/>
    </source>
</evidence>
<organism evidence="1 2">
    <name type="scientific">Schaedlerella arabinosiphila</name>
    <dbReference type="NCBI Taxonomy" id="2044587"/>
    <lineage>
        <taxon>Bacteria</taxon>
        <taxon>Bacillati</taxon>
        <taxon>Bacillota</taxon>
        <taxon>Clostridia</taxon>
        <taxon>Lachnospirales</taxon>
        <taxon>Lachnospiraceae</taxon>
        <taxon>Schaedlerella</taxon>
    </lineage>
</organism>
<proteinExistence type="predicted"/>
<dbReference type="RefSeq" id="WP_004080249.1">
    <property type="nucleotide sequence ID" value="NZ_VIRB01000107.1"/>
</dbReference>
<name>A0A9X5H5W0_9FIRM</name>
<dbReference type="Proteomes" id="UP000474104">
    <property type="component" value="Unassembled WGS sequence"/>
</dbReference>
<dbReference type="EMBL" id="VIRB01000107">
    <property type="protein sequence ID" value="NDO70432.1"/>
    <property type="molecule type" value="Genomic_DNA"/>
</dbReference>
<sequence>MLFFRKNKKRNLRIHSKHVYSFDFRQIRSYSERKISDEDFQTITTLPILRINNDRALAVNEYMDTCKGFINILTSLDKMRDTLLLDVLKLYKDQFGEIDADHLSGANENETYKKVVYFLIPEVLWAHGHEISSKLF</sequence>
<reference evidence="1 2" key="1">
    <citation type="submission" date="2019-07" db="EMBL/GenBank/DDBJ databases">
        <title>Draft genome sequences of 15 bacterial species constituting the stable defined intestinal microbiota of the GM15 gnotobiotic mouse model.</title>
        <authorList>
            <person name="Elie C."/>
            <person name="Mathieu A."/>
            <person name="Saliou A."/>
            <person name="Darnaud M."/>
            <person name="Leulier F."/>
            <person name="Tamellini A."/>
        </authorList>
    </citation>
    <scope>NUCLEOTIDE SEQUENCE [LARGE SCALE GENOMIC DNA]</scope>
    <source>
        <strain evidence="2">ASF 502</strain>
    </source>
</reference>
<accession>A0A9X5H5W0</accession>
<dbReference type="AlphaFoldDB" id="A0A9X5H5W0"/>